<keyword evidence="2" id="KW-0812">Transmembrane</keyword>
<dbReference type="EMBL" id="KI392710">
    <property type="protein sequence ID" value="ERN11125.1"/>
    <property type="molecule type" value="Genomic_DNA"/>
</dbReference>
<dbReference type="PANTHER" id="PTHR34268">
    <property type="entry name" value="OS01G0321850 PROTEIN"/>
    <property type="match status" value="1"/>
</dbReference>
<dbReference type="AlphaFoldDB" id="W1PV02"/>
<dbReference type="OrthoDB" id="999321at2759"/>
<dbReference type="HOGENOM" id="CLU_147649_2_1_1"/>
<organism evidence="3 4">
    <name type="scientific">Amborella trichopoda</name>
    <dbReference type="NCBI Taxonomy" id="13333"/>
    <lineage>
        <taxon>Eukaryota</taxon>
        <taxon>Viridiplantae</taxon>
        <taxon>Streptophyta</taxon>
        <taxon>Embryophyta</taxon>
        <taxon>Tracheophyta</taxon>
        <taxon>Spermatophyta</taxon>
        <taxon>Magnoliopsida</taxon>
        <taxon>Amborellales</taxon>
        <taxon>Amborellaceae</taxon>
        <taxon>Amborella</taxon>
    </lineage>
</organism>
<name>W1PV02_AMBTC</name>
<keyword evidence="4" id="KW-1185">Reference proteome</keyword>
<feature type="compositionally biased region" description="Polar residues" evidence="1">
    <location>
        <begin position="68"/>
        <end position="82"/>
    </location>
</feature>
<evidence type="ECO:0000313" key="3">
    <source>
        <dbReference type="EMBL" id="ERN11125.1"/>
    </source>
</evidence>
<keyword evidence="2" id="KW-0472">Membrane</keyword>
<dbReference type="Proteomes" id="UP000017836">
    <property type="component" value="Unassembled WGS sequence"/>
</dbReference>
<dbReference type="OMA" id="WSSRRWA"/>
<protein>
    <submittedName>
        <fullName evidence="3">Uncharacterized protein</fullName>
    </submittedName>
</protein>
<gene>
    <name evidence="3" type="ORF">AMTR_s00024p00168400</name>
</gene>
<dbReference type="eggNOG" id="ENOG502S84Q">
    <property type="taxonomic scope" value="Eukaryota"/>
</dbReference>
<reference evidence="4" key="1">
    <citation type="journal article" date="2013" name="Science">
        <title>The Amborella genome and the evolution of flowering plants.</title>
        <authorList>
            <consortium name="Amborella Genome Project"/>
        </authorList>
    </citation>
    <scope>NUCLEOTIDE SEQUENCE [LARGE SCALE GENOMIC DNA]</scope>
</reference>
<proteinExistence type="predicted"/>
<dbReference type="PANTHER" id="PTHR34268:SF8">
    <property type="entry name" value="FAE DOMAIN-CONTAINING PROTEIN"/>
    <property type="match status" value="1"/>
</dbReference>
<accession>W1PV02</accession>
<dbReference type="Gramene" id="ERN11125">
    <property type="protein sequence ID" value="ERN11125"/>
    <property type="gene ID" value="AMTR_s00024p00168400"/>
</dbReference>
<evidence type="ECO:0000256" key="2">
    <source>
        <dbReference type="SAM" id="Phobius"/>
    </source>
</evidence>
<evidence type="ECO:0000256" key="1">
    <source>
        <dbReference type="SAM" id="MobiDB-lite"/>
    </source>
</evidence>
<feature type="transmembrane region" description="Helical" evidence="2">
    <location>
        <begin position="14"/>
        <end position="33"/>
    </location>
</feature>
<evidence type="ECO:0000313" key="4">
    <source>
        <dbReference type="Proteomes" id="UP000017836"/>
    </source>
</evidence>
<keyword evidence="2" id="KW-1133">Transmembrane helix</keyword>
<feature type="region of interest" description="Disordered" evidence="1">
    <location>
        <begin position="63"/>
        <end position="82"/>
    </location>
</feature>
<dbReference type="KEGG" id="atr:18439313"/>
<sequence>MGSEGFISQDMAEMLVKAGLFFGVQALVFLILSKSSNLFKTRMRSFKTVRSASMRRILAMISDDHTGESSPQHSPISTLKEQ</sequence>